<evidence type="ECO:0000313" key="2">
    <source>
        <dbReference type="EMBL" id="QHT24772.1"/>
    </source>
</evidence>
<feature type="transmembrane region" description="Helical" evidence="1">
    <location>
        <begin position="162"/>
        <end position="181"/>
    </location>
</feature>
<organism evidence="2">
    <name type="scientific">viral metagenome</name>
    <dbReference type="NCBI Taxonomy" id="1070528"/>
    <lineage>
        <taxon>unclassified sequences</taxon>
        <taxon>metagenomes</taxon>
        <taxon>organismal metagenomes</taxon>
    </lineage>
</organism>
<accession>A0A6C0E7Q3</accession>
<keyword evidence="1" id="KW-1133">Transmembrane helix</keyword>
<feature type="transmembrane region" description="Helical" evidence="1">
    <location>
        <begin position="131"/>
        <end position="150"/>
    </location>
</feature>
<keyword evidence="1" id="KW-0472">Membrane</keyword>
<feature type="transmembrane region" description="Helical" evidence="1">
    <location>
        <begin position="52"/>
        <end position="71"/>
    </location>
</feature>
<keyword evidence="1" id="KW-0812">Transmembrane</keyword>
<dbReference type="EMBL" id="MN739749">
    <property type="protein sequence ID" value="QHT24772.1"/>
    <property type="molecule type" value="Genomic_DNA"/>
</dbReference>
<sequence>MLNLNIRYDDIYPFLAGIVIGSELFPSVNLSYFEPEYPRTLSVHQINYRKRLYLDTFLNRLILLLITWSAFLKLLYPLSPTVSVTIGVSVLISFIPRYNFKTMRTLSSLMGFYLIAFILISFLLYERFLDKLVLLGPSLILIGKYLIHQYRNKNDYENIDNLGKILYGIGFTLLIISLKAIRTL</sequence>
<evidence type="ECO:0000256" key="1">
    <source>
        <dbReference type="SAM" id="Phobius"/>
    </source>
</evidence>
<dbReference type="AlphaFoldDB" id="A0A6C0E7Q3"/>
<reference evidence="2" key="1">
    <citation type="journal article" date="2020" name="Nature">
        <title>Giant virus diversity and host interactions through global metagenomics.</title>
        <authorList>
            <person name="Schulz F."/>
            <person name="Roux S."/>
            <person name="Paez-Espino D."/>
            <person name="Jungbluth S."/>
            <person name="Walsh D.A."/>
            <person name="Denef V.J."/>
            <person name="McMahon K.D."/>
            <person name="Konstantinidis K.T."/>
            <person name="Eloe-Fadrosh E.A."/>
            <person name="Kyrpides N.C."/>
            <person name="Woyke T."/>
        </authorList>
    </citation>
    <scope>NUCLEOTIDE SEQUENCE</scope>
    <source>
        <strain evidence="2">GVMAG-M-3300023179-150</strain>
    </source>
</reference>
<feature type="transmembrane region" description="Helical" evidence="1">
    <location>
        <begin position="107"/>
        <end position="125"/>
    </location>
</feature>
<proteinExistence type="predicted"/>
<protein>
    <submittedName>
        <fullName evidence="2">Uncharacterized protein</fullName>
    </submittedName>
</protein>
<name>A0A6C0E7Q3_9ZZZZ</name>